<protein>
    <submittedName>
        <fullName evidence="1">Uncharacterized protein</fullName>
    </submittedName>
</protein>
<dbReference type="RefSeq" id="WP_072705361.1">
    <property type="nucleotide sequence ID" value="NZ_FRDH01000014.1"/>
</dbReference>
<accession>A0A1M7T1C8</accession>
<evidence type="ECO:0000313" key="2">
    <source>
        <dbReference type="Proteomes" id="UP000184097"/>
    </source>
</evidence>
<proteinExistence type="predicted"/>
<reference evidence="1 2" key="1">
    <citation type="submission" date="2016-12" db="EMBL/GenBank/DDBJ databases">
        <authorList>
            <person name="Song W.-J."/>
            <person name="Kurnit D.M."/>
        </authorList>
    </citation>
    <scope>NUCLEOTIDE SEQUENCE [LARGE SCALE GENOMIC DNA]</scope>
    <source>
        <strain evidence="1 2">DSM 14810</strain>
    </source>
</reference>
<name>A0A1M7T1C8_9FIRM</name>
<dbReference type="AlphaFoldDB" id="A0A1M7T1C8"/>
<organism evidence="1 2">
    <name type="scientific">Butyrivibrio hungatei DSM 14810</name>
    <dbReference type="NCBI Taxonomy" id="1121132"/>
    <lineage>
        <taxon>Bacteria</taxon>
        <taxon>Bacillati</taxon>
        <taxon>Bacillota</taxon>
        <taxon>Clostridia</taxon>
        <taxon>Lachnospirales</taxon>
        <taxon>Lachnospiraceae</taxon>
        <taxon>Butyrivibrio</taxon>
    </lineage>
</organism>
<dbReference type="EMBL" id="FRDH01000014">
    <property type="protein sequence ID" value="SHN64499.1"/>
    <property type="molecule type" value="Genomic_DNA"/>
</dbReference>
<sequence length="99" mass="12003">MRGPNGKIVNKLSWDEYIKWQRWDEWPDRSDDPPLTVETSFWYGNEEFMITFLNERYVIVKQPEFSTVVECNNFIKLLEMPFIEGKSFKELLPEFLFEV</sequence>
<dbReference type="Proteomes" id="UP000184097">
    <property type="component" value="Unassembled WGS sequence"/>
</dbReference>
<evidence type="ECO:0000313" key="1">
    <source>
        <dbReference type="EMBL" id="SHN64499.1"/>
    </source>
</evidence>
<gene>
    <name evidence="1" type="ORF">SAMN02745247_02803</name>
</gene>